<organism evidence="1 2">
    <name type="scientific">Mycobacterium noviomagense</name>
    <dbReference type="NCBI Taxonomy" id="459858"/>
    <lineage>
        <taxon>Bacteria</taxon>
        <taxon>Bacillati</taxon>
        <taxon>Actinomycetota</taxon>
        <taxon>Actinomycetes</taxon>
        <taxon>Mycobacteriales</taxon>
        <taxon>Mycobacteriaceae</taxon>
        <taxon>Mycobacterium</taxon>
    </lineage>
</organism>
<evidence type="ECO:0008006" key="3">
    <source>
        <dbReference type="Google" id="ProtNLM"/>
    </source>
</evidence>
<proteinExistence type="predicted"/>
<protein>
    <recommendedName>
        <fullName evidence="3">Transcriptional regulator</fullName>
    </recommendedName>
</protein>
<name>A0A7I7PI14_9MYCO</name>
<dbReference type="Gene3D" id="1.10.10.10">
    <property type="entry name" value="Winged helix-like DNA-binding domain superfamily/Winged helix DNA-binding domain"/>
    <property type="match status" value="1"/>
</dbReference>
<reference evidence="1 2" key="1">
    <citation type="journal article" date="2019" name="Emerg. Microbes Infect.">
        <title>Comprehensive subspecies identification of 175 nontuberculous mycobacteria species based on 7547 genomic profiles.</title>
        <authorList>
            <person name="Matsumoto Y."/>
            <person name="Kinjo T."/>
            <person name="Motooka D."/>
            <person name="Nabeya D."/>
            <person name="Jung N."/>
            <person name="Uechi K."/>
            <person name="Horii T."/>
            <person name="Iida T."/>
            <person name="Fujita J."/>
            <person name="Nakamura S."/>
        </authorList>
    </citation>
    <scope>NUCLEOTIDE SEQUENCE [LARGE SCALE GENOMIC DNA]</scope>
    <source>
        <strain evidence="1 2">JCM 16367</strain>
    </source>
</reference>
<evidence type="ECO:0000313" key="1">
    <source>
        <dbReference type="EMBL" id="BBY08277.1"/>
    </source>
</evidence>
<accession>A0A7I7PI14</accession>
<dbReference type="InterPro" id="IPR036390">
    <property type="entry name" value="WH_DNA-bd_sf"/>
</dbReference>
<dbReference type="EMBL" id="AP022583">
    <property type="protein sequence ID" value="BBY08277.1"/>
    <property type="molecule type" value="Genomic_DNA"/>
</dbReference>
<dbReference type="SUPFAM" id="SSF46785">
    <property type="entry name" value="Winged helix' DNA-binding domain"/>
    <property type="match status" value="1"/>
</dbReference>
<sequence length="202" mass="21933">MDSSRDPLQRDAAGIGALADPVRHQLYRFVCSQPEPVSRDQAADAVGVARHQAKFHLDRLQDEALLECDYVRLTGRSGPGAGRPSKLYRRADRDIAVSLPPRDYELAGRLMAKAIAQSAASGASVVDVLNQVARDFGRGIGTSAVTDRGRAPANAKSALEVAVAILREHGYEPRYGAGEVDRTPWIGPCWVRVVHRWVQLAA</sequence>
<dbReference type="RefSeq" id="WP_372506504.1">
    <property type="nucleotide sequence ID" value="NZ_AP022583.1"/>
</dbReference>
<dbReference type="KEGG" id="mnv:MNVI_35950"/>
<dbReference type="AlphaFoldDB" id="A0A7I7PI14"/>
<dbReference type="InterPro" id="IPR036388">
    <property type="entry name" value="WH-like_DNA-bd_sf"/>
</dbReference>
<dbReference type="Proteomes" id="UP000466894">
    <property type="component" value="Chromosome"/>
</dbReference>
<evidence type="ECO:0000313" key="2">
    <source>
        <dbReference type="Proteomes" id="UP000466894"/>
    </source>
</evidence>
<gene>
    <name evidence="1" type="ORF">MNVI_35950</name>
</gene>